<dbReference type="GO" id="GO:0005524">
    <property type="term" value="F:ATP binding"/>
    <property type="evidence" value="ECO:0007669"/>
    <property type="project" value="UniProtKB-KW"/>
</dbReference>
<dbReference type="Pfam" id="PF01288">
    <property type="entry name" value="HPPK"/>
    <property type="match status" value="1"/>
</dbReference>
<name>A0A7K1KQ88_9BACT</name>
<evidence type="ECO:0000256" key="12">
    <source>
        <dbReference type="ARBA" id="ARBA00033413"/>
    </source>
</evidence>
<comment type="pathway">
    <text evidence="1">Cofactor biosynthesis; tetrahydrofolate biosynthesis; 2-amino-4-hydroxy-6-hydroxymethyl-7,8-dihydropteridine diphosphate from 7,8-dihydroneopterin triphosphate: step 4/4.</text>
</comment>
<evidence type="ECO:0000313" key="14">
    <source>
        <dbReference type="EMBL" id="MUM78265.1"/>
    </source>
</evidence>
<evidence type="ECO:0000256" key="1">
    <source>
        <dbReference type="ARBA" id="ARBA00005051"/>
    </source>
</evidence>
<keyword evidence="6" id="KW-0547">Nucleotide-binding</keyword>
<keyword evidence="5 14" id="KW-0808">Transferase</keyword>
<evidence type="ECO:0000256" key="3">
    <source>
        <dbReference type="ARBA" id="ARBA00013253"/>
    </source>
</evidence>
<sequence length="171" mass="18906">METVICYVSLGSNEGNPEENLNEALARLETYGDEISLKAMSGVYLTEPQGPVKDQPWFANQVIKLEIDAEIWAAAGFLSTCTAIEAQLGRTRQIPGGPRSLDMDIIAWGDTVMSTDFLTLPHPKARKRAFVLVPLKEIAPDYVFPDGTTVDEALSAISYRQEGFKIWQTPE</sequence>
<organism evidence="14 15">
    <name type="scientific">Pseudodesulfovibrio alkaliphilus</name>
    <dbReference type="NCBI Taxonomy" id="2661613"/>
    <lineage>
        <taxon>Bacteria</taxon>
        <taxon>Pseudomonadati</taxon>
        <taxon>Thermodesulfobacteriota</taxon>
        <taxon>Desulfovibrionia</taxon>
        <taxon>Desulfovibrionales</taxon>
        <taxon>Desulfovibrionaceae</taxon>
    </lineage>
</organism>
<keyword evidence="9" id="KW-0289">Folate biosynthesis</keyword>
<dbReference type="EMBL" id="WODC01000007">
    <property type="protein sequence ID" value="MUM78265.1"/>
    <property type="molecule type" value="Genomic_DNA"/>
</dbReference>
<evidence type="ECO:0000256" key="7">
    <source>
        <dbReference type="ARBA" id="ARBA00022777"/>
    </source>
</evidence>
<comment type="similarity">
    <text evidence="2">Belongs to the HPPK family.</text>
</comment>
<dbReference type="UniPathway" id="UPA00077">
    <property type="reaction ID" value="UER00155"/>
</dbReference>
<evidence type="ECO:0000256" key="6">
    <source>
        <dbReference type="ARBA" id="ARBA00022741"/>
    </source>
</evidence>
<dbReference type="GO" id="GO:0046656">
    <property type="term" value="P:folic acid biosynthetic process"/>
    <property type="evidence" value="ECO:0007669"/>
    <property type="project" value="UniProtKB-KW"/>
</dbReference>
<dbReference type="Proteomes" id="UP000461162">
    <property type="component" value="Unassembled WGS sequence"/>
</dbReference>
<gene>
    <name evidence="14" type="primary">folK</name>
    <name evidence="14" type="ORF">GKC30_11515</name>
</gene>
<evidence type="ECO:0000256" key="9">
    <source>
        <dbReference type="ARBA" id="ARBA00022909"/>
    </source>
</evidence>
<evidence type="ECO:0000256" key="11">
    <source>
        <dbReference type="ARBA" id="ARBA00029766"/>
    </source>
</evidence>
<evidence type="ECO:0000256" key="5">
    <source>
        <dbReference type="ARBA" id="ARBA00022679"/>
    </source>
</evidence>
<comment type="function">
    <text evidence="10">Catalyzes the transfer of pyrophosphate from adenosine triphosphate (ATP) to 6-hydroxymethyl-7,8-dihydropterin, an enzymatic step in folate biosynthesis pathway.</text>
</comment>
<dbReference type="SUPFAM" id="SSF55083">
    <property type="entry name" value="6-hydroxymethyl-7,8-dihydropterin pyrophosphokinase, HPPK"/>
    <property type="match status" value="1"/>
</dbReference>
<feature type="domain" description="7,8-dihydro-6-hydroxymethylpterin-pyrophosphokinase" evidence="13">
    <location>
        <begin position="7"/>
        <end position="140"/>
    </location>
</feature>
<evidence type="ECO:0000256" key="10">
    <source>
        <dbReference type="ARBA" id="ARBA00029409"/>
    </source>
</evidence>
<evidence type="ECO:0000313" key="15">
    <source>
        <dbReference type="Proteomes" id="UP000461162"/>
    </source>
</evidence>
<dbReference type="NCBIfam" id="TIGR01498">
    <property type="entry name" value="folK"/>
    <property type="match status" value="1"/>
</dbReference>
<dbReference type="InterPro" id="IPR000550">
    <property type="entry name" value="Hppk"/>
</dbReference>
<dbReference type="PANTHER" id="PTHR43071:SF1">
    <property type="entry name" value="2-AMINO-4-HYDROXY-6-HYDROXYMETHYLDIHYDROPTERIDINE PYROPHOSPHOKINASE"/>
    <property type="match status" value="1"/>
</dbReference>
<reference evidence="14 15" key="1">
    <citation type="submission" date="2019-11" db="EMBL/GenBank/DDBJ databases">
        <title>Pseudodesulfovibrio alkaliphilus, sp. nov., an alkaliphilic sulfate-reducing bacteria from mud volcano of Taman peninsula, Russia.</title>
        <authorList>
            <person name="Frolova A."/>
            <person name="Merkel A.Y."/>
            <person name="Slobodkin A.I."/>
        </authorList>
    </citation>
    <scope>NUCLEOTIDE SEQUENCE [LARGE SCALE GENOMIC DNA]</scope>
    <source>
        <strain evidence="14 15">F-1</strain>
    </source>
</reference>
<dbReference type="GO" id="GO:0046654">
    <property type="term" value="P:tetrahydrofolate biosynthetic process"/>
    <property type="evidence" value="ECO:0007669"/>
    <property type="project" value="UniProtKB-UniPathway"/>
</dbReference>
<dbReference type="AlphaFoldDB" id="A0A7K1KQ88"/>
<dbReference type="PANTHER" id="PTHR43071">
    <property type="entry name" value="2-AMINO-4-HYDROXY-6-HYDROXYMETHYLDIHYDROPTERIDINE PYROPHOSPHOKINASE"/>
    <property type="match status" value="1"/>
</dbReference>
<keyword evidence="8" id="KW-0067">ATP-binding</keyword>
<dbReference type="GO" id="GO:0016301">
    <property type="term" value="F:kinase activity"/>
    <property type="evidence" value="ECO:0007669"/>
    <property type="project" value="UniProtKB-KW"/>
</dbReference>
<keyword evidence="7 14" id="KW-0418">Kinase</keyword>
<keyword evidence="15" id="KW-1185">Reference proteome</keyword>
<dbReference type="CDD" id="cd00483">
    <property type="entry name" value="HPPK"/>
    <property type="match status" value="1"/>
</dbReference>
<dbReference type="InterPro" id="IPR035907">
    <property type="entry name" value="Hppk_sf"/>
</dbReference>
<comment type="caution">
    <text evidence="14">The sequence shown here is derived from an EMBL/GenBank/DDBJ whole genome shotgun (WGS) entry which is preliminary data.</text>
</comment>
<evidence type="ECO:0000256" key="4">
    <source>
        <dbReference type="ARBA" id="ARBA00016218"/>
    </source>
</evidence>
<accession>A0A7K1KQ88</accession>
<protein>
    <recommendedName>
        <fullName evidence="4">2-amino-4-hydroxy-6-hydroxymethyldihydropteridine pyrophosphokinase</fullName>
        <ecNumber evidence="3">2.7.6.3</ecNumber>
    </recommendedName>
    <alternativeName>
        <fullName evidence="11">6-hydroxymethyl-7,8-dihydropterin pyrophosphokinase</fullName>
    </alternativeName>
    <alternativeName>
        <fullName evidence="12">7,8-dihydro-6-hydroxymethylpterin-pyrophosphokinase</fullName>
    </alternativeName>
</protein>
<evidence type="ECO:0000259" key="13">
    <source>
        <dbReference type="Pfam" id="PF01288"/>
    </source>
</evidence>
<evidence type="ECO:0000256" key="2">
    <source>
        <dbReference type="ARBA" id="ARBA00005810"/>
    </source>
</evidence>
<proteinExistence type="inferred from homology"/>
<evidence type="ECO:0000256" key="8">
    <source>
        <dbReference type="ARBA" id="ARBA00022840"/>
    </source>
</evidence>
<dbReference type="Gene3D" id="3.30.70.560">
    <property type="entry name" value="7,8-Dihydro-6-hydroxymethylpterin-pyrophosphokinase HPPK"/>
    <property type="match status" value="1"/>
</dbReference>
<dbReference type="EC" id="2.7.6.3" evidence="3"/>
<dbReference type="GO" id="GO:0003848">
    <property type="term" value="F:2-amino-4-hydroxy-6-hydroxymethyldihydropteridine diphosphokinase activity"/>
    <property type="evidence" value="ECO:0007669"/>
    <property type="project" value="UniProtKB-EC"/>
</dbReference>